<accession>A0AA39WH61</accession>
<dbReference type="Proteomes" id="UP001174934">
    <property type="component" value="Unassembled WGS sequence"/>
</dbReference>
<dbReference type="EMBL" id="JAULSR010000007">
    <property type="protein sequence ID" value="KAK0615328.1"/>
    <property type="molecule type" value="Genomic_DNA"/>
</dbReference>
<name>A0AA39WH61_9PEZI</name>
<evidence type="ECO:0000313" key="2">
    <source>
        <dbReference type="EMBL" id="KAK0615328.1"/>
    </source>
</evidence>
<evidence type="ECO:0000256" key="1">
    <source>
        <dbReference type="SAM" id="SignalP"/>
    </source>
</evidence>
<proteinExistence type="predicted"/>
<reference evidence="2" key="1">
    <citation type="submission" date="2023-06" db="EMBL/GenBank/DDBJ databases">
        <title>Genome-scale phylogeny and comparative genomics of the fungal order Sordariales.</title>
        <authorList>
            <consortium name="Lawrence Berkeley National Laboratory"/>
            <person name="Hensen N."/>
            <person name="Bonometti L."/>
            <person name="Westerberg I."/>
            <person name="Brannstrom I.O."/>
            <person name="Guillou S."/>
            <person name="Cros-Aarteil S."/>
            <person name="Calhoun S."/>
            <person name="Haridas S."/>
            <person name="Kuo A."/>
            <person name="Mondo S."/>
            <person name="Pangilinan J."/>
            <person name="Riley R."/>
            <person name="LaButti K."/>
            <person name="Andreopoulos B."/>
            <person name="Lipzen A."/>
            <person name="Chen C."/>
            <person name="Yanf M."/>
            <person name="Daum C."/>
            <person name="Ng V."/>
            <person name="Clum A."/>
            <person name="Steindorff A."/>
            <person name="Ohm R."/>
            <person name="Martin F."/>
            <person name="Silar P."/>
            <person name="Natvig D."/>
            <person name="Lalanne C."/>
            <person name="Gautier V."/>
            <person name="Ament-velasquez S.L."/>
            <person name="Kruys A."/>
            <person name="Hutchinson M.I."/>
            <person name="Powell A.J."/>
            <person name="Barry K."/>
            <person name="Miller A.N."/>
            <person name="Grigoriev I.V."/>
            <person name="Debuchy R."/>
            <person name="Gladieux P."/>
            <person name="Thoren M.H."/>
            <person name="Johannesson H."/>
        </authorList>
    </citation>
    <scope>NUCLEOTIDE SEQUENCE</scope>
    <source>
        <strain evidence="2">SMH3391-2</strain>
    </source>
</reference>
<protein>
    <submittedName>
        <fullName evidence="2">Uncharacterized protein</fullName>
    </submittedName>
</protein>
<evidence type="ECO:0000313" key="3">
    <source>
        <dbReference type="Proteomes" id="UP001174934"/>
    </source>
</evidence>
<gene>
    <name evidence="2" type="ORF">B0T17DRAFT_620118</name>
</gene>
<keyword evidence="3" id="KW-1185">Reference proteome</keyword>
<sequence length="209" mass="23001">MQLPTILLTTLGIATTAATLATTTSNPSPPATRLPLPLAPAPVPIPIPTAPKPHLKPWNLTSMRSFSPSGRPGSSPFVTLNLTIVDLNDADRLPRSALKNATLEAECDTQWSWENFDYDKDPYNRVHNCSKVDVGWWTFELFKTNASVPNPARNFLVQFEHHVKRDEVYVGVGNLSVETNVRGACGGSGVCTWYLWEGAMPVYINQARV</sequence>
<comment type="caution">
    <text evidence="2">The sequence shown here is derived from an EMBL/GenBank/DDBJ whole genome shotgun (WGS) entry which is preliminary data.</text>
</comment>
<keyword evidence="1" id="KW-0732">Signal</keyword>
<feature type="chain" id="PRO_5041385443" evidence="1">
    <location>
        <begin position="22"/>
        <end position="209"/>
    </location>
</feature>
<dbReference type="AlphaFoldDB" id="A0AA39WH61"/>
<organism evidence="2 3">
    <name type="scientific">Bombardia bombarda</name>
    <dbReference type="NCBI Taxonomy" id="252184"/>
    <lineage>
        <taxon>Eukaryota</taxon>
        <taxon>Fungi</taxon>
        <taxon>Dikarya</taxon>
        <taxon>Ascomycota</taxon>
        <taxon>Pezizomycotina</taxon>
        <taxon>Sordariomycetes</taxon>
        <taxon>Sordariomycetidae</taxon>
        <taxon>Sordariales</taxon>
        <taxon>Lasiosphaeriaceae</taxon>
        <taxon>Bombardia</taxon>
    </lineage>
</organism>
<feature type="signal peptide" evidence="1">
    <location>
        <begin position="1"/>
        <end position="21"/>
    </location>
</feature>